<protein>
    <submittedName>
        <fullName evidence="3">Protein FAM</fullName>
    </submittedName>
</protein>
<reference evidence="3" key="1">
    <citation type="submission" date="2022-01" db="EMBL/GenBank/DDBJ databases">
        <title>Genome Sequence Resource for Two Populations of Ditylenchus destructor, the Migratory Endoparasitic Phytonematode.</title>
        <authorList>
            <person name="Zhang H."/>
            <person name="Lin R."/>
            <person name="Xie B."/>
        </authorList>
    </citation>
    <scope>NUCLEOTIDE SEQUENCE</scope>
    <source>
        <strain evidence="3">BazhouSP</strain>
    </source>
</reference>
<gene>
    <name evidence="3" type="ORF">DdX_14906</name>
</gene>
<accession>A0AAD4R1I4</accession>
<organism evidence="3 4">
    <name type="scientific">Ditylenchus destructor</name>
    <dbReference type="NCBI Taxonomy" id="166010"/>
    <lineage>
        <taxon>Eukaryota</taxon>
        <taxon>Metazoa</taxon>
        <taxon>Ecdysozoa</taxon>
        <taxon>Nematoda</taxon>
        <taxon>Chromadorea</taxon>
        <taxon>Rhabditida</taxon>
        <taxon>Tylenchina</taxon>
        <taxon>Tylenchomorpha</taxon>
        <taxon>Sphaerularioidea</taxon>
        <taxon>Anguinidae</taxon>
        <taxon>Anguininae</taxon>
        <taxon>Ditylenchus</taxon>
    </lineage>
</organism>
<dbReference type="InterPro" id="IPR053858">
    <property type="entry name" value="Arb2_dom"/>
</dbReference>
<dbReference type="AlphaFoldDB" id="A0AAD4R1I4"/>
<evidence type="ECO:0000256" key="1">
    <source>
        <dbReference type="SAM" id="MobiDB-lite"/>
    </source>
</evidence>
<keyword evidence="4" id="KW-1185">Reference proteome</keyword>
<name>A0AAD4R1I4_9BILA</name>
<dbReference type="Pfam" id="PF22749">
    <property type="entry name" value="Arb2"/>
    <property type="match status" value="1"/>
</dbReference>
<dbReference type="GO" id="GO:0031048">
    <property type="term" value="P:regulatory ncRNA-mediated heterochromatin formation"/>
    <property type="evidence" value="ECO:0007669"/>
    <property type="project" value="TreeGrafter"/>
</dbReference>
<evidence type="ECO:0000313" key="4">
    <source>
        <dbReference type="Proteomes" id="UP001201812"/>
    </source>
</evidence>
<proteinExistence type="predicted"/>
<dbReference type="GO" id="GO:0035197">
    <property type="term" value="F:siRNA binding"/>
    <property type="evidence" value="ECO:0007669"/>
    <property type="project" value="TreeGrafter"/>
</dbReference>
<feature type="region of interest" description="Disordered" evidence="1">
    <location>
        <begin position="62"/>
        <end position="112"/>
    </location>
</feature>
<evidence type="ECO:0000313" key="3">
    <source>
        <dbReference type="EMBL" id="KAI1703481.1"/>
    </source>
</evidence>
<dbReference type="PANTHER" id="PTHR21357:SF4">
    <property type="entry name" value="FAM172 FAMILY PROTEIN HOMOLOG CG10038"/>
    <property type="match status" value="1"/>
</dbReference>
<comment type="caution">
    <text evidence="3">The sequence shown here is derived from an EMBL/GenBank/DDBJ whole genome shotgun (WGS) entry which is preliminary data.</text>
</comment>
<dbReference type="InterPro" id="IPR048263">
    <property type="entry name" value="Arb2"/>
</dbReference>
<dbReference type="InterPro" id="IPR029058">
    <property type="entry name" value="AB_hydrolase_fold"/>
</dbReference>
<dbReference type="PANTHER" id="PTHR21357">
    <property type="entry name" value="FAM172 FAMILY PROTEIN HOMOLOG CG10038"/>
    <property type="match status" value="1"/>
</dbReference>
<evidence type="ECO:0000259" key="2">
    <source>
        <dbReference type="Pfam" id="PF22749"/>
    </source>
</evidence>
<sequence length="411" mass="46407">MHSHSRDDALYDFILNNAKLWEDHPTMSSEDHPFDPKATESESLLPKELVIDVVSVRCRDDPNDVEMLSPQSKNAPETLTGEGPPTSMDTSSVPEEPKAKKGETDDEPASYKFDTSGRLVNVKNGEKFVFTTQKNYEAIGDWVTGQVYKKMTQPPYNLEKVLLQDLYYKNGQLCGDRLYDEDMYSFVFSTPQDQKFKHLVVLIHGSGVVRAGQWTRKLIINEGLDVGSQLPYIRECQKRGWGVIVMNTNDIVCYCYPPKSQSSSQGEGHGLYVWQKLVQPKCFNDHELKIAIVAHSYGGIVTMEILRDMAYKIKRIDEDAESNECMQALDALKALKSICLTDAIFDEQVASWMKPRAPKIRNWVTSALPLDTKLPKRSSTAFSAGTDEHERTSSAAMSSVFKFIEESFSED</sequence>
<dbReference type="SUPFAM" id="SSF53474">
    <property type="entry name" value="alpha/beta-Hydrolases"/>
    <property type="match status" value="1"/>
</dbReference>
<dbReference type="Proteomes" id="UP001201812">
    <property type="component" value="Unassembled WGS sequence"/>
</dbReference>
<dbReference type="GO" id="GO:0005634">
    <property type="term" value="C:nucleus"/>
    <property type="evidence" value="ECO:0007669"/>
    <property type="project" value="TreeGrafter"/>
</dbReference>
<dbReference type="EMBL" id="JAKKPZ010000082">
    <property type="protein sequence ID" value="KAI1703481.1"/>
    <property type="molecule type" value="Genomic_DNA"/>
</dbReference>
<feature type="domain" description="Arb2" evidence="2">
    <location>
        <begin position="111"/>
        <end position="254"/>
    </location>
</feature>